<dbReference type="InterPro" id="IPR052961">
    <property type="entry name" value="Oxido-Kinase-like_Enzymes"/>
</dbReference>
<comment type="caution">
    <text evidence="2">The sequence shown here is derived from an EMBL/GenBank/DDBJ whole genome shotgun (WGS) entry which is preliminary data.</text>
</comment>
<evidence type="ECO:0000259" key="1">
    <source>
        <dbReference type="SMART" id="SM00587"/>
    </source>
</evidence>
<evidence type="ECO:0000313" key="2">
    <source>
        <dbReference type="EMBL" id="CAD6189641.1"/>
    </source>
</evidence>
<dbReference type="InterPro" id="IPR015897">
    <property type="entry name" value="CHK_kinase-like"/>
</dbReference>
<feature type="domain" description="CHK kinase-like" evidence="1">
    <location>
        <begin position="152"/>
        <end position="341"/>
    </location>
</feature>
<dbReference type="EMBL" id="CAJGYM010000011">
    <property type="protein sequence ID" value="CAD6189641.1"/>
    <property type="molecule type" value="Genomic_DNA"/>
</dbReference>
<gene>
    <name evidence="2" type="ORF">CAUJ_LOCUS5560</name>
</gene>
<evidence type="ECO:0000313" key="3">
    <source>
        <dbReference type="Proteomes" id="UP000835052"/>
    </source>
</evidence>
<dbReference type="AlphaFoldDB" id="A0A8S1H2A5"/>
<protein>
    <recommendedName>
        <fullName evidence="1">CHK kinase-like domain-containing protein</fullName>
    </recommendedName>
</protein>
<keyword evidence="3" id="KW-1185">Reference proteome</keyword>
<dbReference type="InterPro" id="IPR011009">
    <property type="entry name" value="Kinase-like_dom_sf"/>
</dbReference>
<dbReference type="PANTHER" id="PTHR23020:SF8">
    <property type="entry name" value="CHK KINASE-LIKE DOMAIN-CONTAINING PROTEIN"/>
    <property type="match status" value="1"/>
</dbReference>
<dbReference type="Pfam" id="PF07914">
    <property type="entry name" value="DUF1679"/>
    <property type="match status" value="2"/>
</dbReference>
<reference evidence="2" key="1">
    <citation type="submission" date="2020-10" db="EMBL/GenBank/DDBJ databases">
        <authorList>
            <person name="Kikuchi T."/>
        </authorList>
    </citation>
    <scope>NUCLEOTIDE SEQUENCE</scope>
    <source>
        <strain evidence="2">NKZ352</strain>
    </source>
</reference>
<accession>A0A8S1H2A5</accession>
<dbReference type="Proteomes" id="UP000835052">
    <property type="component" value="Unassembled WGS sequence"/>
</dbReference>
<dbReference type="InterPro" id="IPR012877">
    <property type="entry name" value="Dhs-27"/>
</dbReference>
<dbReference type="SMART" id="SM00587">
    <property type="entry name" value="CHK"/>
    <property type="match status" value="2"/>
</dbReference>
<organism evidence="2 3">
    <name type="scientific">Caenorhabditis auriculariae</name>
    <dbReference type="NCBI Taxonomy" id="2777116"/>
    <lineage>
        <taxon>Eukaryota</taxon>
        <taxon>Metazoa</taxon>
        <taxon>Ecdysozoa</taxon>
        <taxon>Nematoda</taxon>
        <taxon>Chromadorea</taxon>
        <taxon>Rhabditida</taxon>
        <taxon>Rhabditina</taxon>
        <taxon>Rhabditomorpha</taxon>
        <taxon>Rhabditoidea</taxon>
        <taxon>Rhabditidae</taxon>
        <taxon>Peloderinae</taxon>
        <taxon>Caenorhabditis</taxon>
    </lineage>
</organism>
<proteinExistence type="predicted"/>
<dbReference type="OrthoDB" id="8250698at2759"/>
<sequence length="786" mass="90842">MRLHKAGEGLLKTHVTWDDVMTQIQKDLGTSSVFGDGKTVTDLGDMKGAMSVIGLLVADWQGEDAQKLPSKFVVKIGSQLAFAKRYDSATATDFEKQQNDVRCQRMTRFFHEYHDCEVEMYNLFEKYDHPNLSVPKIYTAKNYDSIDDMKAFIVMEYIENLVSVGAHEPISVQDLMPVVRGVTALQAFGEKLSSENRRKIRNHDFVGRIFNEFLDQDIILHTKRTLEKWLPEKLAEKVSGVLDVYTDPKFFVKLKNLPEYLGIKPVLVHSDLWSMNMLWERRSGEGFDLRAIIDWQSAAFSHPAQDLCRLLISCLGGQTRRDHWESILKQFYSFLLEELGDTPAPYTFDQLEESYFMYFSLSAFFVLPGMGCITDVGSPKDREKAEEKVVAMAEDLGPLDVTLHCVGWNLRHPWTTCKFGPGLSVERVGEGVGFMSRMALIRPDWQGDDVTRLPEKFVVKISSQLAMIEANEGIGIETNEDTVEMPHLRQRHNLEVHVYELFGKHYNPDLKAPKIFACKRFDNDADLKGFIIMEHFENIHLMNYRDEVPLDDIVLALRPLAALQALGVKLSEEQKEFLPVRDFADYLVNSFFDEKMLESAFEGILSKTPAQDREKLSELLKFYSDPGFCRKLSTLPDFWGIRPVLAHNDMWLMNALWTKKEDGGFELRAIVDWQEVSLTHPVQDVCRFFSSLFLEGQQRQNCWECLLSYFYTFLENELGGRKAPYSFQQLVECYKFYLPVACFLALTDLEYDKGTTEIKKRTFIIQDLFKYHHRNVEKYPDFYKTD</sequence>
<feature type="domain" description="CHK kinase-like" evidence="1">
    <location>
        <begin position="530"/>
        <end position="720"/>
    </location>
</feature>
<dbReference type="PANTHER" id="PTHR23020">
    <property type="entry name" value="UNCHARACTERIZED NUCLEAR HORMONE RECEPTOR-RELATED"/>
    <property type="match status" value="1"/>
</dbReference>
<dbReference type="SUPFAM" id="SSF56112">
    <property type="entry name" value="Protein kinase-like (PK-like)"/>
    <property type="match status" value="2"/>
</dbReference>
<dbReference type="Gene3D" id="3.90.1200.10">
    <property type="match status" value="2"/>
</dbReference>
<name>A0A8S1H2A5_9PELO</name>